<dbReference type="PANTHER" id="PTHR21212">
    <property type="entry name" value="BERNARDINELLI-SEIP CONGENITAL LIPODYSTROPHY 2 HOMOLOG BSCL2 PROTEIN"/>
    <property type="match status" value="1"/>
</dbReference>
<proteinExistence type="predicted"/>
<dbReference type="EMBL" id="JASBNA010000002">
    <property type="protein sequence ID" value="KAK7694793.1"/>
    <property type="molecule type" value="Genomic_DNA"/>
</dbReference>
<evidence type="ECO:0000256" key="5">
    <source>
        <dbReference type="ARBA" id="ARBA00023098"/>
    </source>
</evidence>
<evidence type="ECO:0000256" key="6">
    <source>
        <dbReference type="ARBA" id="ARBA00023136"/>
    </source>
</evidence>
<dbReference type="Proteomes" id="UP001385951">
    <property type="component" value="Unassembled WGS sequence"/>
</dbReference>
<evidence type="ECO:0000256" key="8">
    <source>
        <dbReference type="SAM" id="Phobius"/>
    </source>
</evidence>
<accession>A0AAW0GN69</accession>
<protein>
    <recommendedName>
        <fullName evidence="11">Seipin</fullName>
    </recommendedName>
</protein>
<dbReference type="AlphaFoldDB" id="A0AAW0GN69"/>
<gene>
    <name evidence="9" type="ORF">QCA50_001981</name>
</gene>
<keyword evidence="5" id="KW-0443">Lipid metabolism</keyword>
<feature type="compositionally biased region" description="Basic residues" evidence="7">
    <location>
        <begin position="257"/>
        <end position="266"/>
    </location>
</feature>
<evidence type="ECO:0000256" key="4">
    <source>
        <dbReference type="ARBA" id="ARBA00022989"/>
    </source>
</evidence>
<keyword evidence="2 8" id="KW-0812">Transmembrane</keyword>
<evidence type="ECO:0000256" key="3">
    <source>
        <dbReference type="ARBA" id="ARBA00022824"/>
    </source>
</evidence>
<feature type="region of interest" description="Disordered" evidence="7">
    <location>
        <begin position="253"/>
        <end position="274"/>
    </location>
</feature>
<dbReference type="GO" id="GO:0140042">
    <property type="term" value="P:lipid droplet formation"/>
    <property type="evidence" value="ECO:0007669"/>
    <property type="project" value="UniProtKB-ARBA"/>
</dbReference>
<dbReference type="GO" id="GO:0005789">
    <property type="term" value="C:endoplasmic reticulum membrane"/>
    <property type="evidence" value="ECO:0007669"/>
    <property type="project" value="UniProtKB-SubCell"/>
</dbReference>
<evidence type="ECO:0000256" key="2">
    <source>
        <dbReference type="ARBA" id="ARBA00022692"/>
    </source>
</evidence>
<keyword evidence="6 8" id="KW-0472">Membrane</keyword>
<keyword evidence="3" id="KW-0256">Endoplasmic reticulum</keyword>
<organism evidence="9 10">
    <name type="scientific">Cerrena zonata</name>
    <dbReference type="NCBI Taxonomy" id="2478898"/>
    <lineage>
        <taxon>Eukaryota</taxon>
        <taxon>Fungi</taxon>
        <taxon>Dikarya</taxon>
        <taxon>Basidiomycota</taxon>
        <taxon>Agaricomycotina</taxon>
        <taxon>Agaricomycetes</taxon>
        <taxon>Polyporales</taxon>
        <taxon>Cerrenaceae</taxon>
        <taxon>Cerrena</taxon>
    </lineage>
</organism>
<dbReference type="GO" id="GO:0006629">
    <property type="term" value="P:lipid metabolic process"/>
    <property type="evidence" value="ECO:0007669"/>
    <property type="project" value="UniProtKB-KW"/>
</dbReference>
<sequence length="312" mass="34877">MISSTIRLIKPLAPHLIPLVVFALAIPVVIALSLSAGWFVWRSIAVGWELPLYLQYGDGPPPYAVIHLPNMLAQQPYDISLHLVVPSTDTNYALGNFMSTLTLFTPANNTLATIRRPAIVMPNSWWRSFVSPGVVVLDIPLLSEFRSTSNNVLARIELGRQDHWRSLANGEGRELSVSSALLRGVVVHKGLRGIITRFPLFTAMISSGVFLFISFVILATCLLPAIEWRFHRESNETESDDDRYTSRPIKSEWSERRRGKAPRRSRSATTPRLDSYEFKAEDDIVSIPSAASAPSPLRRRRSRLSQSSDGDE</sequence>
<dbReference type="CDD" id="cd23995">
    <property type="entry name" value="Seipin_BSCL2_like"/>
    <property type="match status" value="1"/>
</dbReference>
<keyword evidence="10" id="KW-1185">Reference proteome</keyword>
<evidence type="ECO:0008006" key="11">
    <source>
        <dbReference type="Google" id="ProtNLM"/>
    </source>
</evidence>
<feature type="transmembrane region" description="Helical" evidence="8">
    <location>
        <begin position="198"/>
        <end position="226"/>
    </location>
</feature>
<evidence type="ECO:0000313" key="9">
    <source>
        <dbReference type="EMBL" id="KAK7694793.1"/>
    </source>
</evidence>
<dbReference type="InterPro" id="IPR009617">
    <property type="entry name" value="Seipin"/>
</dbReference>
<evidence type="ECO:0000256" key="1">
    <source>
        <dbReference type="ARBA" id="ARBA00004477"/>
    </source>
</evidence>
<name>A0AAW0GN69_9APHY</name>
<evidence type="ECO:0000313" key="10">
    <source>
        <dbReference type="Proteomes" id="UP001385951"/>
    </source>
</evidence>
<evidence type="ECO:0000256" key="7">
    <source>
        <dbReference type="SAM" id="MobiDB-lite"/>
    </source>
</evidence>
<reference evidence="9 10" key="1">
    <citation type="submission" date="2022-09" db="EMBL/GenBank/DDBJ databases">
        <authorList>
            <person name="Palmer J.M."/>
        </authorList>
    </citation>
    <scope>NUCLEOTIDE SEQUENCE [LARGE SCALE GENOMIC DNA]</scope>
    <source>
        <strain evidence="9 10">DSM 7382</strain>
    </source>
</reference>
<dbReference type="Pfam" id="PF06775">
    <property type="entry name" value="Seipin"/>
    <property type="match status" value="1"/>
</dbReference>
<comment type="caution">
    <text evidence="9">The sequence shown here is derived from an EMBL/GenBank/DDBJ whole genome shotgun (WGS) entry which is preliminary data.</text>
</comment>
<dbReference type="PANTHER" id="PTHR21212:SF0">
    <property type="entry name" value="SEIPIN"/>
    <property type="match status" value="1"/>
</dbReference>
<feature type="transmembrane region" description="Helical" evidence="8">
    <location>
        <begin position="16"/>
        <end position="41"/>
    </location>
</feature>
<feature type="region of interest" description="Disordered" evidence="7">
    <location>
        <begin position="287"/>
        <end position="312"/>
    </location>
</feature>
<comment type="subcellular location">
    <subcellularLocation>
        <location evidence="1">Endoplasmic reticulum membrane</location>
        <topology evidence="1">Multi-pass membrane protein</topology>
    </subcellularLocation>
</comment>
<keyword evidence="4 8" id="KW-1133">Transmembrane helix</keyword>